<proteinExistence type="predicted"/>
<dbReference type="PANTHER" id="PTHR15830">
    <property type="entry name" value="TELOMERE LENGTH REGULATION PROTEIN TEL2 FAMILY MEMBER"/>
    <property type="match status" value="1"/>
</dbReference>
<protein>
    <submittedName>
        <fullName evidence="1">WGS project CAEQ00000000 data, annotated contig 665</fullName>
    </submittedName>
</protein>
<comment type="caution">
    <text evidence="1">The sequence shown here is derived from an EMBL/GenBank/DDBJ whole genome shotgun (WGS) entry which is preliminary data.</text>
</comment>
<dbReference type="InterPro" id="IPR051970">
    <property type="entry name" value="TEL2_Regulation"/>
</dbReference>
<dbReference type="PANTHER" id="PTHR15830:SF10">
    <property type="entry name" value="TELOMERE LENGTH REGULATION PROTEIN TEL2 HOMOLOG"/>
    <property type="match status" value="1"/>
</dbReference>
<organism evidence="1 2">
    <name type="scientific">Trypanosoma congolense (strain IL3000)</name>
    <dbReference type="NCBI Taxonomy" id="1068625"/>
    <lineage>
        <taxon>Eukaryota</taxon>
        <taxon>Discoba</taxon>
        <taxon>Euglenozoa</taxon>
        <taxon>Kinetoplastea</taxon>
        <taxon>Metakinetoplastina</taxon>
        <taxon>Trypanosomatida</taxon>
        <taxon>Trypanosomatidae</taxon>
        <taxon>Trypanosoma</taxon>
        <taxon>Nannomonas</taxon>
    </lineage>
</organism>
<dbReference type="GO" id="GO:0005829">
    <property type="term" value="C:cytosol"/>
    <property type="evidence" value="ECO:0007669"/>
    <property type="project" value="TreeGrafter"/>
</dbReference>
<dbReference type="OMA" id="TRHEADY"/>
<dbReference type="VEuPathDB" id="TriTrypDB:TcIL3000_0_17060"/>
<dbReference type="EMBL" id="CAEQ01002454">
    <property type="protein sequence ID" value="CCD16807.1"/>
    <property type="molecule type" value="Genomic_DNA"/>
</dbReference>
<sequence length="1077" mass="120636">MRDIFFFDLTGIPYRKNNFFFFLCCDITCCNTSLNSRGLQYGTGWRYFLYTTEGDTCNIVFTLHCCRCLFFTFRFPFNTADVEHPPPPPPPPRRTQLYNNMAITSKADDGIYNELKFALSRLKGTCCSSNTHSTFCGISANEYMDRFIESLGVNIVPDACACETNNTLDFCTSTPLVKLLAQISVDYGDDCFSLVERDILVTRCTFIASLPERLTGIVYDLKGSDRDIDCNWELLTNRICQALCCFIFAIFTAPLDPPSLEALEGSHFRLKKHSALVVSDFMIRSLLRRGYAGVLFRHFTQSLLSIPPGSFTPDALLSFVLKSVYCCMANGQDVTPCSSNTVLHRNGRTARCWSEWVSWVLKLSEKEPKMKMSLISAMLWLLNMRTEDYDLYGKLDVVFHGLMREIFIVAACHAPTNRETLRMIYREVLPALQSHPSGDSSIYTPELELSIFEEVFHVWCERDFAENAPMKHNAALANSVVYMLLNIKERQADRPNCSLPPTLLQSLLSGISIRFESIRSVETKNEGAVVASAFAHLFHAESDGLDSVSKFELFPEVFNDWMKEEMGGALSCGPSGAHVKRDDAGCTSSEGCFSCIRSSTVDEEYPLNPDSDYNFFMDRNTTKANASNSIVENFETFREVPFPSNEGLLPFGKTRHEADYMDGGAEILITLRESYNALMGIGRSPGAQLYEVQQAAENGLLGFKNSLQNLKKKIGLHEGQVYNGGVIWKQTPLGEEINTMIPSLIPALMTTTFHAPEPRHKELMEMRFSVVVDLIVVAPQLSLSQLGKMLYSNNFGIFQRVEMVRAIGEAAKCLSQVELHVASSEGIRQNKTPECRATSKRIYPPLPSDGGRAASVIVSEGKKTRRWGNSVSERSHGGDRLYVNYLSEVASFFISVFLNEMNDGHFSVFQDRDPHVPVEVLRAICIIVQHITPVRHVAPSLCEGVMSFVIAVITQHPLSVIRRHGWILAGEVMRCWCGAGPLVMNDWSRTGSREGFGGHASYSFSQQWCHAQQVLEAIFDKGKNDFSCAEVALIVLADLRDLVMAKVDYESMKTRTMNIQHVVLAGNQESEGKCALK</sequence>
<gene>
    <name evidence="1" type="ORF">TCIL3000_0_17060</name>
</gene>
<dbReference type="GO" id="GO:0051083">
    <property type="term" value="P:'de novo' cotranslational protein folding"/>
    <property type="evidence" value="ECO:0007669"/>
    <property type="project" value="TreeGrafter"/>
</dbReference>
<dbReference type="Proteomes" id="UP000000702">
    <property type="component" value="Unassembled WGS sequence"/>
</dbReference>
<dbReference type="Gene3D" id="1.25.40.720">
    <property type="entry name" value="Telomere length regulation protein 2, C-terminal domain"/>
    <property type="match status" value="1"/>
</dbReference>
<dbReference type="GO" id="GO:0051879">
    <property type="term" value="F:Hsp90 protein binding"/>
    <property type="evidence" value="ECO:0007669"/>
    <property type="project" value="TreeGrafter"/>
</dbReference>
<dbReference type="InterPro" id="IPR038528">
    <property type="entry name" value="TEL2_C_sf"/>
</dbReference>
<accession>F9WHL4</accession>
<reference evidence="1 2" key="2">
    <citation type="journal article" date="2012" name="Proc. Natl. Acad. Sci. U.S.A.">
        <title>Antigenic diversity is generated by distinct evolutionary mechanisms in African trypanosome species.</title>
        <authorList>
            <person name="Jackson A.P."/>
            <person name="Berry A."/>
            <person name="Aslett M."/>
            <person name="Allison H.C."/>
            <person name="Burton P."/>
            <person name="Vavrova-Anderson J."/>
            <person name="Brown R."/>
            <person name="Browne H."/>
            <person name="Corton N."/>
            <person name="Hauser H."/>
            <person name="Gamble J."/>
            <person name="Gilderthorp R."/>
            <person name="Marcello L."/>
            <person name="McQuillan J."/>
            <person name="Otto T.D."/>
            <person name="Quail M.A."/>
            <person name="Sanders M.J."/>
            <person name="van Tonder A."/>
            <person name="Ginger M.L."/>
            <person name="Field M.C."/>
            <person name="Barry J.D."/>
            <person name="Hertz-Fowler C."/>
            <person name="Berriman M."/>
        </authorList>
    </citation>
    <scope>NUCLEOTIDE SEQUENCE [LARGE SCALE GENOMIC DNA]</scope>
    <source>
        <strain evidence="1 2">IL3000</strain>
    </source>
</reference>
<reference evidence="2" key="1">
    <citation type="submission" date="2011-07" db="EMBL/GenBank/DDBJ databases">
        <title>Divergent evolution of antigenic variation in African trypanosomes.</title>
        <authorList>
            <person name="Jackson A.P."/>
            <person name="Berry A."/>
            <person name="Allison H.C."/>
            <person name="Burton P."/>
            <person name="Anderson J."/>
            <person name="Aslett M."/>
            <person name="Brown R."/>
            <person name="Corton N."/>
            <person name="Harris D."/>
            <person name="Hauser H."/>
            <person name="Gamble J."/>
            <person name="Gilderthorp R."/>
            <person name="McQuillan J."/>
            <person name="Quail M.A."/>
            <person name="Sanders M."/>
            <person name="Van Tonder A."/>
            <person name="Ginger M.L."/>
            <person name="Donelson J.E."/>
            <person name="Field M.C."/>
            <person name="Barry J.D."/>
            <person name="Berriman M."/>
            <person name="Hertz-Fowler C."/>
        </authorList>
    </citation>
    <scope>NUCLEOTIDE SEQUENCE [LARGE SCALE GENOMIC DNA]</scope>
    <source>
        <strain evidence="2">IL3000</strain>
    </source>
</reference>
<name>F9WHL4_TRYCI</name>
<dbReference type="GO" id="GO:0042162">
    <property type="term" value="F:telomeric DNA binding"/>
    <property type="evidence" value="ECO:0007669"/>
    <property type="project" value="TreeGrafter"/>
</dbReference>
<keyword evidence="2" id="KW-1185">Reference proteome</keyword>
<evidence type="ECO:0000313" key="1">
    <source>
        <dbReference type="EMBL" id="CCD16807.1"/>
    </source>
</evidence>
<dbReference type="AlphaFoldDB" id="F9WHL4"/>
<evidence type="ECO:0000313" key="2">
    <source>
        <dbReference type="Proteomes" id="UP000000702"/>
    </source>
</evidence>